<protein>
    <recommendedName>
        <fullName evidence="3">Flavodoxin-like domain-containing protein</fullName>
    </recommendedName>
</protein>
<accession>A0A0K2SJ29</accession>
<dbReference type="EMBL" id="AP014924">
    <property type="protein sequence ID" value="BAS27108.1"/>
    <property type="molecule type" value="Genomic_DNA"/>
</dbReference>
<dbReference type="AlphaFoldDB" id="A0A0K2SJ29"/>
<evidence type="ECO:0008006" key="3">
    <source>
        <dbReference type="Google" id="ProtNLM"/>
    </source>
</evidence>
<dbReference type="STRING" id="1555112.LIP_1251"/>
<dbReference type="SUPFAM" id="SSF52218">
    <property type="entry name" value="Flavoproteins"/>
    <property type="match status" value="1"/>
</dbReference>
<keyword evidence="2" id="KW-1185">Reference proteome</keyword>
<proteinExistence type="predicted"/>
<sequence length="140" mass="14919">MRALVLYGSDRRLEAVAQGVAAGLEAAGLEVDRKRMDQVGAGPITTAQYQLVAVGSTSRGFLGGKVPAEVAETVPRCSRLQGKQTVAFIVPGPFGSTKTLRALMALLEKEGAWVQDFAALKSSAEAREFGSRLRNLLETR</sequence>
<evidence type="ECO:0000313" key="1">
    <source>
        <dbReference type="EMBL" id="BAS27108.1"/>
    </source>
</evidence>
<dbReference type="Gene3D" id="3.40.50.360">
    <property type="match status" value="1"/>
</dbReference>
<reference evidence="2" key="1">
    <citation type="submission" date="2015-07" db="EMBL/GenBank/DDBJ databases">
        <title>Complete genome sequence and phylogenetic analysis of Limnochorda pilosa.</title>
        <authorList>
            <person name="Watanabe M."/>
            <person name="Kojima H."/>
            <person name="Fukui M."/>
        </authorList>
    </citation>
    <scope>NUCLEOTIDE SEQUENCE [LARGE SCALE GENOMIC DNA]</scope>
    <source>
        <strain evidence="2">HC45</strain>
    </source>
</reference>
<dbReference type="OrthoDB" id="2112290at2"/>
<reference evidence="2" key="2">
    <citation type="journal article" date="2016" name="Int. J. Syst. Evol. Microbiol.">
        <title>Complete genome sequence and cell structure of Limnochorda pilosa, a Gram-negative spore-former within the phylum Firmicutes.</title>
        <authorList>
            <person name="Watanabe M."/>
            <person name="Kojima H."/>
            <person name="Fukui M."/>
        </authorList>
    </citation>
    <scope>NUCLEOTIDE SEQUENCE [LARGE SCALE GENOMIC DNA]</scope>
    <source>
        <strain evidence="2">HC45</strain>
    </source>
</reference>
<dbReference type="RefSeq" id="WP_068135521.1">
    <property type="nucleotide sequence ID" value="NZ_AP014924.1"/>
</dbReference>
<name>A0A0K2SJ29_LIMPI</name>
<gene>
    <name evidence="1" type="ORF">LIP_1251</name>
</gene>
<dbReference type="Proteomes" id="UP000065807">
    <property type="component" value="Chromosome"/>
</dbReference>
<organism evidence="1 2">
    <name type="scientific">Limnochorda pilosa</name>
    <dbReference type="NCBI Taxonomy" id="1555112"/>
    <lineage>
        <taxon>Bacteria</taxon>
        <taxon>Bacillati</taxon>
        <taxon>Bacillota</taxon>
        <taxon>Limnochordia</taxon>
        <taxon>Limnochordales</taxon>
        <taxon>Limnochordaceae</taxon>
        <taxon>Limnochorda</taxon>
    </lineage>
</organism>
<dbReference type="KEGG" id="lpil:LIP_1251"/>
<evidence type="ECO:0000313" key="2">
    <source>
        <dbReference type="Proteomes" id="UP000065807"/>
    </source>
</evidence>
<dbReference type="InterPro" id="IPR029039">
    <property type="entry name" value="Flavoprotein-like_sf"/>
</dbReference>